<protein>
    <recommendedName>
        <fullName evidence="2">CSD domain-containing protein</fullName>
    </recommendedName>
</protein>
<dbReference type="InterPro" id="IPR011129">
    <property type="entry name" value="CSD"/>
</dbReference>
<accession>A0A813FAJ8</accession>
<feature type="domain" description="CSD" evidence="2">
    <location>
        <begin position="97"/>
        <end position="167"/>
    </location>
</feature>
<dbReference type="EMBL" id="CAJNNV010021558">
    <property type="protein sequence ID" value="CAE8607436.1"/>
    <property type="molecule type" value="Genomic_DNA"/>
</dbReference>
<dbReference type="AlphaFoldDB" id="A0A813FAJ8"/>
<evidence type="ECO:0000256" key="1">
    <source>
        <dbReference type="SAM" id="SignalP"/>
    </source>
</evidence>
<dbReference type="PROSITE" id="PS51857">
    <property type="entry name" value="CSD_2"/>
    <property type="match status" value="2"/>
</dbReference>
<evidence type="ECO:0000313" key="3">
    <source>
        <dbReference type="EMBL" id="CAE8607436.1"/>
    </source>
</evidence>
<dbReference type="SMART" id="SM00357">
    <property type="entry name" value="CSP"/>
    <property type="match status" value="2"/>
</dbReference>
<dbReference type="InterPro" id="IPR012340">
    <property type="entry name" value="NA-bd_OB-fold"/>
</dbReference>
<sequence>MAGRGNLGRTSSVQRNASRPQSVALSLALFALGATCWGQLPGSGAGFVGGPSGLRALRVGVAAESRARGQLTDDSGAVFKRFSVDGAEDIQPDPEHWYVGMVKSYAPNQGYGFIECPEVLDMYKSDVFLHKNQVDGSPRGKCFPGDKVRFTLEMNKNGKPQARSIEPFAEEPPVSPTKNFVGKVKKYSADQGYGFVECEETFSIFKGDIFLHRNQVEAANIVQGNLVTFSVEVSSKGQPQARNVERIVTNSFTEGKVQEPQ</sequence>
<dbReference type="PANTHER" id="PTHR11544">
    <property type="entry name" value="COLD SHOCK DOMAIN CONTAINING PROTEINS"/>
    <property type="match status" value="1"/>
</dbReference>
<comment type="caution">
    <text evidence="3">The sequence shown here is derived from an EMBL/GenBank/DDBJ whole genome shotgun (WGS) entry which is preliminary data.</text>
</comment>
<feature type="chain" id="PRO_5032731839" description="CSD domain-containing protein" evidence="1">
    <location>
        <begin position="39"/>
        <end position="261"/>
    </location>
</feature>
<proteinExistence type="predicted"/>
<dbReference type="SUPFAM" id="SSF50249">
    <property type="entry name" value="Nucleic acid-binding proteins"/>
    <property type="match status" value="2"/>
</dbReference>
<dbReference type="InterPro" id="IPR050181">
    <property type="entry name" value="Cold_shock_domain"/>
</dbReference>
<dbReference type="GO" id="GO:0003676">
    <property type="term" value="F:nucleic acid binding"/>
    <property type="evidence" value="ECO:0007669"/>
    <property type="project" value="InterPro"/>
</dbReference>
<feature type="signal peptide" evidence="1">
    <location>
        <begin position="1"/>
        <end position="38"/>
    </location>
</feature>
<evidence type="ECO:0000313" key="4">
    <source>
        <dbReference type="Proteomes" id="UP000654075"/>
    </source>
</evidence>
<dbReference type="Proteomes" id="UP000654075">
    <property type="component" value="Unassembled WGS sequence"/>
</dbReference>
<reference evidence="3" key="1">
    <citation type="submission" date="2021-02" db="EMBL/GenBank/DDBJ databases">
        <authorList>
            <person name="Dougan E. K."/>
            <person name="Rhodes N."/>
            <person name="Thang M."/>
            <person name="Chan C."/>
        </authorList>
    </citation>
    <scope>NUCLEOTIDE SEQUENCE</scope>
</reference>
<dbReference type="InterPro" id="IPR002059">
    <property type="entry name" value="CSP_DNA-bd"/>
</dbReference>
<dbReference type="Gene3D" id="2.40.50.140">
    <property type="entry name" value="Nucleic acid-binding proteins"/>
    <property type="match status" value="2"/>
</dbReference>
<dbReference type="OrthoDB" id="432991at2759"/>
<keyword evidence="4" id="KW-1185">Reference proteome</keyword>
<feature type="domain" description="CSD" evidence="2">
    <location>
        <begin position="179"/>
        <end position="246"/>
    </location>
</feature>
<name>A0A813FAJ8_POLGL</name>
<keyword evidence="1" id="KW-0732">Signal</keyword>
<evidence type="ECO:0000259" key="2">
    <source>
        <dbReference type="PROSITE" id="PS51857"/>
    </source>
</evidence>
<organism evidence="3 4">
    <name type="scientific">Polarella glacialis</name>
    <name type="common">Dinoflagellate</name>
    <dbReference type="NCBI Taxonomy" id="89957"/>
    <lineage>
        <taxon>Eukaryota</taxon>
        <taxon>Sar</taxon>
        <taxon>Alveolata</taxon>
        <taxon>Dinophyceae</taxon>
        <taxon>Suessiales</taxon>
        <taxon>Suessiaceae</taxon>
        <taxon>Polarella</taxon>
    </lineage>
</organism>
<dbReference type="Pfam" id="PF00313">
    <property type="entry name" value="CSD"/>
    <property type="match status" value="2"/>
</dbReference>
<gene>
    <name evidence="3" type="ORF">PGLA1383_LOCUS25368</name>
</gene>